<organism evidence="1">
    <name type="scientific">Opuntia streptacantha</name>
    <name type="common">Prickly pear cactus</name>
    <name type="synonym">Opuntia cardona</name>
    <dbReference type="NCBI Taxonomy" id="393608"/>
    <lineage>
        <taxon>Eukaryota</taxon>
        <taxon>Viridiplantae</taxon>
        <taxon>Streptophyta</taxon>
        <taxon>Embryophyta</taxon>
        <taxon>Tracheophyta</taxon>
        <taxon>Spermatophyta</taxon>
        <taxon>Magnoliopsida</taxon>
        <taxon>eudicotyledons</taxon>
        <taxon>Gunneridae</taxon>
        <taxon>Pentapetalae</taxon>
        <taxon>Caryophyllales</taxon>
        <taxon>Cactineae</taxon>
        <taxon>Cactaceae</taxon>
        <taxon>Opuntioideae</taxon>
        <taxon>Opuntia</taxon>
    </lineage>
</organism>
<dbReference type="AlphaFoldDB" id="A0A7C8Z1X2"/>
<proteinExistence type="predicted"/>
<sequence length="125" mass="14043">MPNTFSNSTNFKLSYALHRPNSNVRKREREYGVPPAILSVDVGAKLDQALGNIKPTMEGGNVERSAVVVIPSVDERWIFFQKLPHSRGVVLVCVPQDRRRLAHPSLLLLLLSLYRLRRGGSSLRP</sequence>
<name>A0A7C8Z1X2_OPUST</name>
<reference evidence="1" key="1">
    <citation type="journal article" date="2013" name="J. Plant Res.">
        <title>Effect of fungi and light on seed germination of three Opuntia species from semiarid lands of central Mexico.</title>
        <authorList>
            <person name="Delgado-Sanchez P."/>
            <person name="Jimenez-Bremont J.F."/>
            <person name="Guerrero-Gonzalez Mde L."/>
            <person name="Flores J."/>
        </authorList>
    </citation>
    <scope>NUCLEOTIDE SEQUENCE</scope>
    <source>
        <tissue evidence="1">Cladode</tissue>
    </source>
</reference>
<evidence type="ECO:0000313" key="1">
    <source>
        <dbReference type="EMBL" id="MBA4632017.1"/>
    </source>
</evidence>
<accession>A0A7C8Z1X2</accession>
<reference evidence="1" key="2">
    <citation type="submission" date="2020-07" db="EMBL/GenBank/DDBJ databases">
        <authorList>
            <person name="Vera ALvarez R."/>
            <person name="Arias-Moreno D.M."/>
            <person name="Jimenez-Jacinto V."/>
            <person name="Jimenez-Bremont J.F."/>
            <person name="Swaminathan K."/>
            <person name="Moose S.P."/>
            <person name="Guerrero-Gonzalez M.L."/>
            <person name="Marino-Ramirez L."/>
            <person name="Landsman D."/>
            <person name="Rodriguez-Kessler M."/>
            <person name="Delgado-Sanchez P."/>
        </authorList>
    </citation>
    <scope>NUCLEOTIDE SEQUENCE</scope>
    <source>
        <tissue evidence="1">Cladode</tissue>
    </source>
</reference>
<dbReference type="EMBL" id="GISG01080413">
    <property type="protein sequence ID" value="MBA4632017.1"/>
    <property type="molecule type" value="Transcribed_RNA"/>
</dbReference>
<protein>
    <submittedName>
        <fullName evidence="1">Uncharacterized protein</fullName>
    </submittedName>
</protein>